<gene>
    <name evidence="1" type="ORF">TorRG33x02_135130</name>
</gene>
<comment type="caution">
    <text evidence="1">The sequence shown here is derived from an EMBL/GenBank/DDBJ whole genome shotgun (WGS) entry which is preliminary data.</text>
</comment>
<keyword evidence="2" id="KW-1185">Reference proteome</keyword>
<organism evidence="1 2">
    <name type="scientific">Trema orientale</name>
    <name type="common">Charcoal tree</name>
    <name type="synonym">Celtis orientalis</name>
    <dbReference type="NCBI Taxonomy" id="63057"/>
    <lineage>
        <taxon>Eukaryota</taxon>
        <taxon>Viridiplantae</taxon>
        <taxon>Streptophyta</taxon>
        <taxon>Embryophyta</taxon>
        <taxon>Tracheophyta</taxon>
        <taxon>Spermatophyta</taxon>
        <taxon>Magnoliopsida</taxon>
        <taxon>eudicotyledons</taxon>
        <taxon>Gunneridae</taxon>
        <taxon>Pentapetalae</taxon>
        <taxon>rosids</taxon>
        <taxon>fabids</taxon>
        <taxon>Rosales</taxon>
        <taxon>Cannabaceae</taxon>
        <taxon>Trema</taxon>
    </lineage>
</organism>
<sequence>MEAISRGFHSSSTWLAGASMGSGHWHSFIGKWRSCLDGASVRRLGGVPAVAVSRAWSSLMARVPQVKRREEWRDLKEKRRSKWGMCQELS</sequence>
<evidence type="ECO:0000313" key="1">
    <source>
        <dbReference type="EMBL" id="PON90656.1"/>
    </source>
</evidence>
<dbReference type="AlphaFoldDB" id="A0A2P5EYP3"/>
<protein>
    <submittedName>
        <fullName evidence="1">Uncharacterized protein</fullName>
    </submittedName>
</protein>
<accession>A0A2P5EYP3</accession>
<reference evidence="2" key="1">
    <citation type="submission" date="2016-06" db="EMBL/GenBank/DDBJ databases">
        <title>Parallel loss of symbiosis genes in relatives of nitrogen-fixing non-legume Parasponia.</title>
        <authorList>
            <person name="Van Velzen R."/>
            <person name="Holmer R."/>
            <person name="Bu F."/>
            <person name="Rutten L."/>
            <person name="Van Zeijl A."/>
            <person name="Liu W."/>
            <person name="Santuari L."/>
            <person name="Cao Q."/>
            <person name="Sharma T."/>
            <person name="Shen D."/>
            <person name="Roswanjaya Y."/>
            <person name="Wardhani T."/>
            <person name="Kalhor M.S."/>
            <person name="Jansen J."/>
            <person name="Van den Hoogen J."/>
            <person name="Gungor B."/>
            <person name="Hartog M."/>
            <person name="Hontelez J."/>
            <person name="Verver J."/>
            <person name="Yang W.-C."/>
            <person name="Schijlen E."/>
            <person name="Repin R."/>
            <person name="Schilthuizen M."/>
            <person name="Schranz E."/>
            <person name="Heidstra R."/>
            <person name="Miyata K."/>
            <person name="Fedorova E."/>
            <person name="Kohlen W."/>
            <person name="Bisseling T."/>
            <person name="Smit S."/>
            <person name="Geurts R."/>
        </authorList>
    </citation>
    <scope>NUCLEOTIDE SEQUENCE [LARGE SCALE GENOMIC DNA]</scope>
    <source>
        <strain evidence="2">cv. RG33-2</strain>
    </source>
</reference>
<evidence type="ECO:0000313" key="2">
    <source>
        <dbReference type="Proteomes" id="UP000237000"/>
    </source>
</evidence>
<dbReference type="EMBL" id="JXTC01000081">
    <property type="protein sequence ID" value="PON90656.1"/>
    <property type="molecule type" value="Genomic_DNA"/>
</dbReference>
<dbReference type="OrthoDB" id="10444016at2759"/>
<dbReference type="Proteomes" id="UP000237000">
    <property type="component" value="Unassembled WGS sequence"/>
</dbReference>
<name>A0A2P5EYP3_TREOI</name>
<proteinExistence type="predicted"/>
<dbReference type="InParanoid" id="A0A2P5EYP3"/>